<dbReference type="PANTHER" id="PTHR43682">
    <property type="entry name" value="LACTATE UTILIZATION PROTEIN C"/>
    <property type="match status" value="1"/>
</dbReference>
<dbReference type="PANTHER" id="PTHR43682:SF1">
    <property type="entry name" value="LACTATE UTILIZATION PROTEIN C"/>
    <property type="match status" value="1"/>
</dbReference>
<keyword evidence="3" id="KW-1185">Reference proteome</keyword>
<gene>
    <name evidence="2" type="ORF">SAMN04489864_10558</name>
</gene>
<evidence type="ECO:0000313" key="2">
    <source>
        <dbReference type="EMBL" id="SFH09661.1"/>
    </source>
</evidence>
<dbReference type="EMBL" id="FOPP01000005">
    <property type="protein sequence ID" value="SFH09661.1"/>
    <property type="molecule type" value="Genomic_DNA"/>
</dbReference>
<accession>A0A1I2XCC3</accession>
<dbReference type="AlphaFoldDB" id="A0A1I2XCC3"/>
<dbReference type="OrthoDB" id="9794157at2"/>
<evidence type="ECO:0000313" key="3">
    <source>
        <dbReference type="Proteomes" id="UP000199666"/>
    </source>
</evidence>
<dbReference type="InterPro" id="IPR037171">
    <property type="entry name" value="NagB/RpiA_transferase-like"/>
</dbReference>
<dbReference type="InterPro" id="IPR003741">
    <property type="entry name" value="LUD_dom"/>
</dbReference>
<evidence type="ECO:0000259" key="1">
    <source>
        <dbReference type="Pfam" id="PF02589"/>
    </source>
</evidence>
<protein>
    <submittedName>
        <fullName evidence="2">L-lactate dehydrogenase complex protein LldG</fullName>
    </submittedName>
</protein>
<dbReference type="SUPFAM" id="SSF100950">
    <property type="entry name" value="NagB/RpiA/CoA transferase-like"/>
    <property type="match status" value="1"/>
</dbReference>
<feature type="domain" description="LUD" evidence="1">
    <location>
        <begin position="102"/>
        <end position="210"/>
    </location>
</feature>
<name>A0A1I2XCC3_9SPHI</name>
<reference evidence="2 3" key="1">
    <citation type="submission" date="2016-10" db="EMBL/GenBank/DDBJ databases">
        <authorList>
            <person name="de Groot N.N."/>
        </authorList>
    </citation>
    <scope>NUCLEOTIDE SEQUENCE [LARGE SCALE GENOMIC DNA]</scope>
    <source>
        <strain evidence="2 3">DSM 18684</strain>
    </source>
</reference>
<dbReference type="Proteomes" id="UP000199666">
    <property type="component" value="Unassembled WGS sequence"/>
</dbReference>
<dbReference type="STRING" id="414048.SAMN04489864_10558"/>
<dbReference type="Pfam" id="PF02589">
    <property type="entry name" value="LUD_dom"/>
    <property type="match status" value="1"/>
</dbReference>
<dbReference type="RefSeq" id="WP_090993451.1">
    <property type="nucleotide sequence ID" value="NZ_FOPP01000005.1"/>
</dbReference>
<dbReference type="Gene3D" id="3.40.50.10420">
    <property type="entry name" value="NagB/RpiA/CoA transferase-like"/>
    <property type="match status" value="1"/>
</dbReference>
<dbReference type="InterPro" id="IPR024185">
    <property type="entry name" value="FTHF_cligase-like_sf"/>
</dbReference>
<sequence>MKENISSKELMLKKIRKALLEKRDNPYPNLEESALYKQNEEELEILFAEQLTAVSGNFIFCENGVDFIENMLELADKFSWRKIYCWEPELQALLSHYEFPFYQTDKDFEQAEVGITLCEALIARNGSVMVSNQHAAGRRLSIFPNHHIIIARTGQLVLDLKDAFSILKNKYGTQIPSMISNITGPSRTADIEKTLVLGAHGPKELFVFLIDDFS</sequence>
<organism evidence="2 3">
    <name type="scientific">Pedobacter insulae</name>
    <dbReference type="NCBI Taxonomy" id="414048"/>
    <lineage>
        <taxon>Bacteria</taxon>
        <taxon>Pseudomonadati</taxon>
        <taxon>Bacteroidota</taxon>
        <taxon>Sphingobacteriia</taxon>
        <taxon>Sphingobacteriales</taxon>
        <taxon>Sphingobacteriaceae</taxon>
        <taxon>Pedobacter</taxon>
    </lineage>
</organism>
<proteinExistence type="predicted"/>